<dbReference type="AlphaFoldDB" id="A0A154MAA7"/>
<dbReference type="PANTHER" id="PTHR33495">
    <property type="entry name" value="ANTI-SIGMA FACTOR ANTAGONIST TM_1081-RELATED-RELATED"/>
    <property type="match status" value="1"/>
</dbReference>
<feature type="region of interest" description="Disordered" evidence="3">
    <location>
        <begin position="1"/>
        <end position="20"/>
    </location>
</feature>
<feature type="domain" description="STAS" evidence="4">
    <location>
        <begin position="14"/>
        <end position="113"/>
    </location>
</feature>
<dbReference type="PROSITE" id="PS50801">
    <property type="entry name" value="STAS"/>
    <property type="match status" value="1"/>
</dbReference>
<evidence type="ECO:0000256" key="1">
    <source>
        <dbReference type="ARBA" id="ARBA00009013"/>
    </source>
</evidence>
<gene>
    <name evidence="6" type="ORF">ATP06_0220655</name>
    <name evidence="5" type="ORF">AVL48_05645</name>
</gene>
<evidence type="ECO:0000313" key="6">
    <source>
        <dbReference type="EMBL" id="OKA06938.1"/>
    </source>
</evidence>
<dbReference type="Proteomes" id="UP000076321">
    <property type="component" value="Unassembled WGS sequence"/>
</dbReference>
<reference evidence="6 8" key="2">
    <citation type="submission" date="2016-11" db="EMBL/GenBank/DDBJ databases">
        <title>Genome sequencing of Amycolatopsis regifaucium.</title>
        <authorList>
            <person name="Mayilraj S."/>
            <person name="Kaur N."/>
        </authorList>
    </citation>
    <scope>NUCLEOTIDE SEQUENCE [LARGE SCALE GENOMIC DNA]</scope>
    <source>
        <strain evidence="6 8">GY080</strain>
    </source>
</reference>
<dbReference type="NCBIfam" id="TIGR00377">
    <property type="entry name" value="ant_ant_sig"/>
    <property type="match status" value="1"/>
</dbReference>
<dbReference type="InterPro" id="IPR036513">
    <property type="entry name" value="STAS_dom_sf"/>
</dbReference>
<accession>A0A154MAA7</accession>
<evidence type="ECO:0000313" key="5">
    <source>
        <dbReference type="EMBL" id="KZB81492.1"/>
    </source>
</evidence>
<evidence type="ECO:0000259" key="4">
    <source>
        <dbReference type="PROSITE" id="PS50801"/>
    </source>
</evidence>
<evidence type="ECO:0000313" key="8">
    <source>
        <dbReference type="Proteomes" id="UP000186883"/>
    </source>
</evidence>
<dbReference type="Gene3D" id="3.30.750.24">
    <property type="entry name" value="STAS domain"/>
    <property type="match status" value="1"/>
</dbReference>
<evidence type="ECO:0000313" key="7">
    <source>
        <dbReference type="Proteomes" id="UP000076321"/>
    </source>
</evidence>
<comment type="similarity">
    <text evidence="1 2">Belongs to the anti-sigma-factor antagonist family.</text>
</comment>
<evidence type="ECO:0000256" key="2">
    <source>
        <dbReference type="RuleBase" id="RU003749"/>
    </source>
</evidence>
<dbReference type="SUPFAM" id="SSF52091">
    <property type="entry name" value="SpoIIaa-like"/>
    <property type="match status" value="1"/>
</dbReference>
<dbReference type="RefSeq" id="WP_061982028.1">
    <property type="nucleotide sequence ID" value="NZ_FOPQ01000003.1"/>
</dbReference>
<organism evidence="5 7">
    <name type="scientific">Amycolatopsis regifaucium</name>
    <dbReference type="NCBI Taxonomy" id="546365"/>
    <lineage>
        <taxon>Bacteria</taxon>
        <taxon>Bacillati</taxon>
        <taxon>Actinomycetota</taxon>
        <taxon>Actinomycetes</taxon>
        <taxon>Pseudonocardiales</taxon>
        <taxon>Pseudonocardiaceae</taxon>
        <taxon>Amycolatopsis</taxon>
    </lineage>
</organism>
<dbReference type="InterPro" id="IPR002645">
    <property type="entry name" value="STAS_dom"/>
</dbReference>
<protein>
    <recommendedName>
        <fullName evidence="2">Anti-sigma factor antagonist</fullName>
    </recommendedName>
</protein>
<dbReference type="CDD" id="cd07043">
    <property type="entry name" value="STAS_anti-anti-sigma_factors"/>
    <property type="match status" value="1"/>
</dbReference>
<sequence>MAFDTEAAQPTPLAMTATEHPHDAITIEVAGDVDAATSPRLRARLRDLVESRPSAVVVDMTAVGFCDSSGLSVLVQLNRYCTESGIALSIRPSKVVRRAIELTGLLATLTMAD</sequence>
<keyword evidence="8" id="KW-1185">Reference proteome</keyword>
<name>A0A154MAA7_9PSEU</name>
<evidence type="ECO:0000256" key="3">
    <source>
        <dbReference type="SAM" id="MobiDB-lite"/>
    </source>
</evidence>
<dbReference type="Pfam" id="PF01740">
    <property type="entry name" value="STAS"/>
    <property type="match status" value="1"/>
</dbReference>
<dbReference type="PANTHER" id="PTHR33495:SF2">
    <property type="entry name" value="ANTI-SIGMA FACTOR ANTAGONIST TM_1081-RELATED"/>
    <property type="match status" value="1"/>
</dbReference>
<reference evidence="5 7" key="1">
    <citation type="submission" date="2015-12" db="EMBL/GenBank/DDBJ databases">
        <title>Amycolatopsis regifaucium genome sequencing and assembly.</title>
        <authorList>
            <person name="Mayilraj S."/>
        </authorList>
    </citation>
    <scope>NUCLEOTIDE SEQUENCE [LARGE SCALE GENOMIC DNA]</scope>
    <source>
        <strain evidence="5 7">GY080</strain>
    </source>
</reference>
<dbReference type="EMBL" id="LQCI01000034">
    <property type="protein sequence ID" value="KZB81492.1"/>
    <property type="molecule type" value="Genomic_DNA"/>
</dbReference>
<dbReference type="Proteomes" id="UP000186883">
    <property type="component" value="Unassembled WGS sequence"/>
</dbReference>
<dbReference type="EMBL" id="LOBU02000014">
    <property type="protein sequence ID" value="OKA06938.1"/>
    <property type="molecule type" value="Genomic_DNA"/>
</dbReference>
<proteinExistence type="inferred from homology"/>
<dbReference type="InterPro" id="IPR003658">
    <property type="entry name" value="Anti-sigma_ant"/>
</dbReference>
<dbReference type="OrthoDB" id="3635700at2"/>
<comment type="caution">
    <text evidence="5">The sequence shown here is derived from an EMBL/GenBank/DDBJ whole genome shotgun (WGS) entry which is preliminary data.</text>
</comment>
<dbReference type="GO" id="GO:0043856">
    <property type="term" value="F:anti-sigma factor antagonist activity"/>
    <property type="evidence" value="ECO:0007669"/>
    <property type="project" value="InterPro"/>
</dbReference>